<evidence type="ECO:0000313" key="1">
    <source>
        <dbReference type="EMBL" id="CAE7327521.1"/>
    </source>
</evidence>
<keyword evidence="2" id="KW-1185">Reference proteome</keyword>
<gene>
    <name evidence="1" type="ORF">SPIL2461_LOCUS7578</name>
</gene>
<dbReference type="Proteomes" id="UP000649617">
    <property type="component" value="Unassembled WGS sequence"/>
</dbReference>
<reference evidence="1" key="1">
    <citation type="submission" date="2021-02" db="EMBL/GenBank/DDBJ databases">
        <authorList>
            <person name="Dougan E. K."/>
            <person name="Rhodes N."/>
            <person name="Thang M."/>
            <person name="Chan C."/>
        </authorList>
    </citation>
    <scope>NUCLEOTIDE SEQUENCE</scope>
</reference>
<sequence length="128" mass="14032">MMLTDQKADDTLKPKITAGRYNKFLLYLAENLVDTLDSAYNPGTEILPRPSDMRELEQEMAPMEADLQIHASKYSDFIKALAQFLGVSEPNARMAATKAGIMSKGAGKFKAAVSKEGAWKLNADAFVS</sequence>
<protein>
    <submittedName>
        <fullName evidence="1">Uncharacterized protein</fullName>
    </submittedName>
</protein>
<organism evidence="1 2">
    <name type="scientific">Symbiodinium pilosum</name>
    <name type="common">Dinoflagellate</name>
    <dbReference type="NCBI Taxonomy" id="2952"/>
    <lineage>
        <taxon>Eukaryota</taxon>
        <taxon>Sar</taxon>
        <taxon>Alveolata</taxon>
        <taxon>Dinophyceae</taxon>
        <taxon>Suessiales</taxon>
        <taxon>Symbiodiniaceae</taxon>
        <taxon>Symbiodinium</taxon>
    </lineage>
</organism>
<dbReference type="EMBL" id="CAJNIZ010011989">
    <property type="protein sequence ID" value="CAE7327521.1"/>
    <property type="molecule type" value="Genomic_DNA"/>
</dbReference>
<proteinExistence type="predicted"/>
<comment type="caution">
    <text evidence="1">The sequence shown here is derived from an EMBL/GenBank/DDBJ whole genome shotgun (WGS) entry which is preliminary data.</text>
</comment>
<evidence type="ECO:0000313" key="2">
    <source>
        <dbReference type="Proteomes" id="UP000649617"/>
    </source>
</evidence>
<name>A0A812NTL0_SYMPI</name>
<accession>A0A812NTL0</accession>
<dbReference type="AlphaFoldDB" id="A0A812NTL0"/>